<feature type="region of interest" description="Disordered" evidence="6">
    <location>
        <begin position="1"/>
        <end position="29"/>
    </location>
</feature>
<dbReference type="GO" id="GO:0005634">
    <property type="term" value="C:nucleus"/>
    <property type="evidence" value="ECO:0007669"/>
    <property type="project" value="TreeGrafter"/>
</dbReference>
<dbReference type="EMBL" id="ML995607">
    <property type="protein sequence ID" value="KAF2135289.1"/>
    <property type="molecule type" value="Genomic_DNA"/>
</dbReference>
<keyword evidence="2" id="KW-0540">Nuclease</keyword>
<evidence type="ECO:0000256" key="1">
    <source>
        <dbReference type="ARBA" id="ARBA00022552"/>
    </source>
</evidence>
<dbReference type="RefSeq" id="XP_033391008.1">
    <property type="nucleotide sequence ID" value="XM_033538555.1"/>
</dbReference>
<dbReference type="GeneID" id="54296051"/>
<dbReference type="InterPro" id="IPR047021">
    <property type="entry name" value="REXO1/3/4-like"/>
</dbReference>
<feature type="compositionally biased region" description="Basic and acidic residues" evidence="6">
    <location>
        <begin position="325"/>
        <end position="340"/>
    </location>
</feature>
<keyword evidence="1" id="KW-0698">rRNA processing</keyword>
<dbReference type="CDD" id="cd06137">
    <property type="entry name" value="DEDDh_RNase"/>
    <property type="match status" value="1"/>
</dbReference>
<gene>
    <name evidence="8" type="ORF">K452DRAFT_260871</name>
</gene>
<dbReference type="PANTHER" id="PTHR12801:SF45">
    <property type="entry name" value="RNA EXONUCLEASE 4"/>
    <property type="match status" value="1"/>
</dbReference>
<name>A0A6A6ATJ2_9PEZI</name>
<dbReference type="InterPro" id="IPR013520">
    <property type="entry name" value="Ribonucl_H"/>
</dbReference>
<evidence type="ECO:0000259" key="7">
    <source>
        <dbReference type="SMART" id="SM00479"/>
    </source>
</evidence>
<feature type="region of interest" description="Disordered" evidence="6">
    <location>
        <begin position="325"/>
        <end position="404"/>
    </location>
</feature>
<evidence type="ECO:0000313" key="8">
    <source>
        <dbReference type="EMBL" id="KAF2135289.1"/>
    </source>
</evidence>
<dbReference type="Gene3D" id="3.30.420.10">
    <property type="entry name" value="Ribonuclease H-like superfamily/Ribonuclease H"/>
    <property type="match status" value="1"/>
</dbReference>
<feature type="region of interest" description="Disordered" evidence="6">
    <location>
        <begin position="78"/>
        <end position="125"/>
    </location>
</feature>
<dbReference type="SMART" id="SM00479">
    <property type="entry name" value="EXOIII"/>
    <property type="match status" value="1"/>
</dbReference>
<dbReference type="Proteomes" id="UP000799438">
    <property type="component" value="Unassembled WGS sequence"/>
</dbReference>
<feature type="domain" description="Exonuclease" evidence="7">
    <location>
        <begin position="206"/>
        <end position="418"/>
    </location>
</feature>
<protein>
    <recommendedName>
        <fullName evidence="7">Exonuclease domain-containing protein</fullName>
    </recommendedName>
</protein>
<evidence type="ECO:0000313" key="9">
    <source>
        <dbReference type="Proteomes" id="UP000799438"/>
    </source>
</evidence>
<dbReference type="InterPro" id="IPR036397">
    <property type="entry name" value="RNaseH_sf"/>
</dbReference>
<evidence type="ECO:0000256" key="3">
    <source>
        <dbReference type="ARBA" id="ARBA00022801"/>
    </source>
</evidence>
<comment type="function">
    <text evidence="5">Exoribonuclease involved in ribosome biosynthesis. Involved in the processing of ITS1, the internal transcribed spacer localized between the 18S and 5.8S rRNAs.</text>
</comment>
<dbReference type="SUPFAM" id="SSF53098">
    <property type="entry name" value="Ribonuclease H-like"/>
    <property type="match status" value="1"/>
</dbReference>
<organism evidence="8 9">
    <name type="scientific">Aplosporella prunicola CBS 121167</name>
    <dbReference type="NCBI Taxonomy" id="1176127"/>
    <lineage>
        <taxon>Eukaryota</taxon>
        <taxon>Fungi</taxon>
        <taxon>Dikarya</taxon>
        <taxon>Ascomycota</taxon>
        <taxon>Pezizomycotina</taxon>
        <taxon>Dothideomycetes</taxon>
        <taxon>Dothideomycetes incertae sedis</taxon>
        <taxon>Botryosphaeriales</taxon>
        <taxon>Aplosporellaceae</taxon>
        <taxon>Aplosporella</taxon>
    </lineage>
</organism>
<sequence length="420" mass="45977">MQPSIHEYMATSLTLSDDSSAPYPDPDPDPIHLAALQALVIPCDKLQEQGYVLDTLTEEDLERQKRCAGCGKTMGSLLKRRNKLPSKPKPQEHDGDAAENPAIELSPSPGQQSGAAEERPEEPATAAPVLRCRFHAGALVAVYTPVGSTRSRRKMWSCCSKPPAGSPCSGAENHVAAEYPPGQMHREWQYHATRPHAGLHATTARPAVAIDCEMGTAMSGDSELIRVTLIDYFTDEVLVDSLVFPDVPMLELRTRFSGVTWNALRKARPERTCLFGRDSARDAVWRFVGPETVVVGHSANNDLKALRWMHRVVVDTFLLEALRPAAKEEEEKEEGKKTESDSTTEQSVPPTADQTPPTGAQPQKKKLPRGSSPMSLKSLAKAKLGREIQKAGKSGHDSLEDALATRDLARWVVLEGLKEN</sequence>
<reference evidence="8" key="1">
    <citation type="journal article" date="2020" name="Stud. Mycol.">
        <title>101 Dothideomycetes genomes: a test case for predicting lifestyles and emergence of pathogens.</title>
        <authorList>
            <person name="Haridas S."/>
            <person name="Albert R."/>
            <person name="Binder M."/>
            <person name="Bloem J."/>
            <person name="Labutti K."/>
            <person name="Salamov A."/>
            <person name="Andreopoulos B."/>
            <person name="Baker S."/>
            <person name="Barry K."/>
            <person name="Bills G."/>
            <person name="Bluhm B."/>
            <person name="Cannon C."/>
            <person name="Castanera R."/>
            <person name="Culley D."/>
            <person name="Daum C."/>
            <person name="Ezra D."/>
            <person name="Gonzalez J."/>
            <person name="Henrissat B."/>
            <person name="Kuo A."/>
            <person name="Liang C."/>
            <person name="Lipzen A."/>
            <person name="Lutzoni F."/>
            <person name="Magnuson J."/>
            <person name="Mondo S."/>
            <person name="Nolan M."/>
            <person name="Ohm R."/>
            <person name="Pangilinan J."/>
            <person name="Park H.-J."/>
            <person name="Ramirez L."/>
            <person name="Alfaro M."/>
            <person name="Sun H."/>
            <person name="Tritt A."/>
            <person name="Yoshinaga Y."/>
            <person name="Zwiers L.-H."/>
            <person name="Turgeon B."/>
            <person name="Goodwin S."/>
            <person name="Spatafora J."/>
            <person name="Crous P."/>
            <person name="Grigoriev I."/>
        </authorList>
    </citation>
    <scope>NUCLEOTIDE SEQUENCE</scope>
    <source>
        <strain evidence="8">CBS 121167</strain>
    </source>
</reference>
<evidence type="ECO:0000256" key="5">
    <source>
        <dbReference type="ARBA" id="ARBA00025599"/>
    </source>
</evidence>
<accession>A0A6A6ATJ2</accession>
<evidence type="ECO:0000256" key="4">
    <source>
        <dbReference type="ARBA" id="ARBA00022839"/>
    </source>
</evidence>
<dbReference type="GO" id="GO:0000027">
    <property type="term" value="P:ribosomal large subunit assembly"/>
    <property type="evidence" value="ECO:0007669"/>
    <property type="project" value="TreeGrafter"/>
</dbReference>
<dbReference type="InterPro" id="IPR012337">
    <property type="entry name" value="RNaseH-like_sf"/>
</dbReference>
<evidence type="ECO:0000256" key="2">
    <source>
        <dbReference type="ARBA" id="ARBA00022722"/>
    </source>
</evidence>
<keyword evidence="3" id="KW-0378">Hydrolase</keyword>
<dbReference type="OrthoDB" id="16516at2759"/>
<keyword evidence="9" id="KW-1185">Reference proteome</keyword>
<keyword evidence="4" id="KW-0269">Exonuclease</keyword>
<feature type="compositionally biased region" description="Basic and acidic residues" evidence="6">
    <location>
        <begin position="384"/>
        <end position="404"/>
    </location>
</feature>
<dbReference type="GO" id="GO:0006364">
    <property type="term" value="P:rRNA processing"/>
    <property type="evidence" value="ECO:0007669"/>
    <property type="project" value="UniProtKB-KW"/>
</dbReference>
<dbReference type="AlphaFoldDB" id="A0A6A6ATJ2"/>
<dbReference type="GO" id="GO:0003676">
    <property type="term" value="F:nucleic acid binding"/>
    <property type="evidence" value="ECO:0007669"/>
    <property type="project" value="InterPro"/>
</dbReference>
<proteinExistence type="predicted"/>
<dbReference type="GO" id="GO:0004527">
    <property type="term" value="F:exonuclease activity"/>
    <property type="evidence" value="ECO:0007669"/>
    <property type="project" value="UniProtKB-KW"/>
</dbReference>
<feature type="compositionally biased region" description="Polar residues" evidence="6">
    <location>
        <begin position="346"/>
        <end position="361"/>
    </location>
</feature>
<evidence type="ECO:0000256" key="6">
    <source>
        <dbReference type="SAM" id="MobiDB-lite"/>
    </source>
</evidence>
<dbReference type="PANTHER" id="PTHR12801">
    <property type="entry name" value="RNA EXONUCLEASE REXO1 / RECO3 FAMILY MEMBER-RELATED"/>
    <property type="match status" value="1"/>
</dbReference>